<proteinExistence type="predicted"/>
<dbReference type="GO" id="GO:0008915">
    <property type="term" value="F:lipid-A-disaccharide synthase activity"/>
    <property type="evidence" value="ECO:0007669"/>
    <property type="project" value="UniProtKB-EC"/>
</dbReference>
<dbReference type="Pfam" id="PF02684">
    <property type="entry name" value="LpxB"/>
    <property type="match status" value="1"/>
</dbReference>
<dbReference type="GO" id="GO:0016020">
    <property type="term" value="C:membrane"/>
    <property type="evidence" value="ECO:0007669"/>
    <property type="project" value="GOC"/>
</dbReference>
<feature type="non-terminal residue" evidence="1">
    <location>
        <position position="41"/>
    </location>
</feature>
<dbReference type="EMBL" id="UOFJ01000042">
    <property type="protein sequence ID" value="VAW61483.1"/>
    <property type="molecule type" value="Genomic_DNA"/>
</dbReference>
<dbReference type="AlphaFoldDB" id="A0A3B0XAR6"/>
<organism evidence="1">
    <name type="scientific">hydrothermal vent metagenome</name>
    <dbReference type="NCBI Taxonomy" id="652676"/>
    <lineage>
        <taxon>unclassified sequences</taxon>
        <taxon>metagenomes</taxon>
        <taxon>ecological metagenomes</taxon>
    </lineage>
</organism>
<dbReference type="InterPro" id="IPR003835">
    <property type="entry name" value="Glyco_trans_19"/>
</dbReference>
<evidence type="ECO:0000313" key="1">
    <source>
        <dbReference type="EMBL" id="VAW61483.1"/>
    </source>
</evidence>
<gene>
    <name evidence="1" type="ORF">MNBD_GAMMA10-2001</name>
</gene>
<keyword evidence="1" id="KW-0328">Glycosyltransferase</keyword>
<accession>A0A3B0XAR6</accession>
<keyword evidence="1" id="KW-0808">Transferase</keyword>
<dbReference type="GO" id="GO:0009245">
    <property type="term" value="P:lipid A biosynthetic process"/>
    <property type="evidence" value="ECO:0007669"/>
    <property type="project" value="InterPro"/>
</dbReference>
<protein>
    <submittedName>
        <fullName evidence="1">Lipid-A-disaccharide synthase</fullName>
        <ecNumber evidence="1">2.4.1.182</ecNumber>
    </submittedName>
</protein>
<dbReference type="EC" id="2.4.1.182" evidence="1"/>
<sequence>MNKRIMISAGEASGDMHAANIVRALHKTEPNIDVYGMGSAE</sequence>
<name>A0A3B0XAR6_9ZZZZ</name>
<reference evidence="1" key="1">
    <citation type="submission" date="2018-06" db="EMBL/GenBank/DDBJ databases">
        <authorList>
            <person name="Zhirakovskaya E."/>
        </authorList>
    </citation>
    <scope>NUCLEOTIDE SEQUENCE</scope>
</reference>